<keyword evidence="3" id="KW-0645">Protease</keyword>
<accession>A0A8J3LEF2</accession>
<dbReference type="PROSITE" id="PS51257">
    <property type="entry name" value="PROKAR_LIPOPROTEIN"/>
    <property type="match status" value="1"/>
</dbReference>
<feature type="chain" id="PRO_5038538354" evidence="1">
    <location>
        <begin position="18"/>
        <end position="415"/>
    </location>
</feature>
<dbReference type="Proteomes" id="UP000660339">
    <property type="component" value="Unassembled WGS sequence"/>
</dbReference>
<comment type="caution">
    <text evidence="3">The sequence shown here is derived from an EMBL/GenBank/DDBJ whole genome shotgun (WGS) entry which is preliminary data.</text>
</comment>
<organism evidence="3 4">
    <name type="scientific">Catellatospora methionotrophica</name>
    <dbReference type="NCBI Taxonomy" id="121620"/>
    <lineage>
        <taxon>Bacteria</taxon>
        <taxon>Bacillati</taxon>
        <taxon>Actinomycetota</taxon>
        <taxon>Actinomycetes</taxon>
        <taxon>Micromonosporales</taxon>
        <taxon>Micromonosporaceae</taxon>
        <taxon>Catellatospora</taxon>
    </lineage>
</organism>
<evidence type="ECO:0000259" key="2">
    <source>
        <dbReference type="Pfam" id="PF00144"/>
    </source>
</evidence>
<dbReference type="InterPro" id="IPR012338">
    <property type="entry name" value="Beta-lactam/transpept-like"/>
</dbReference>
<dbReference type="InterPro" id="IPR050491">
    <property type="entry name" value="AmpC-like"/>
</dbReference>
<dbReference type="Gene3D" id="3.40.710.10">
    <property type="entry name" value="DD-peptidase/beta-lactamase superfamily"/>
    <property type="match status" value="1"/>
</dbReference>
<dbReference type="SUPFAM" id="SSF56601">
    <property type="entry name" value="beta-lactamase/transpeptidase-like"/>
    <property type="match status" value="1"/>
</dbReference>
<evidence type="ECO:0000313" key="4">
    <source>
        <dbReference type="Proteomes" id="UP000660339"/>
    </source>
</evidence>
<dbReference type="RefSeq" id="WP_239086792.1">
    <property type="nucleotide sequence ID" value="NZ_BAAATT010000030.1"/>
</dbReference>
<feature type="signal peptide" evidence="1">
    <location>
        <begin position="1"/>
        <end position="17"/>
    </location>
</feature>
<sequence>MQRFGVGKVTISLVAMAAFTAACGNTMGEPATWVTPTPAVPAYAAQLERTLQTIVGDLHVPGAVVMITSPAKGDWAQTFGTAELDGNAPINVGDHFRIGSNTKTMTGTALLQLVQEGKIGLDDPVSKYRPEVPNGDNITIAQMLSMRSGLYNYSEDEQFNADLDSDPLRVWKPDELLAIAFAKPPYFAPGAGFHYSNTNLILAGLIVEQLTGHSLQDEFQQRIFGPLGLKQTLLPAATESDLPTPHPQGYMFGTNVSTLTDPALPPAEQAAVAAGTLQPRDVTVSNPSWAWAAGGAISTAPDLTRYATALVGGGLLDAKTQQIRLDSIQPIQTPAPIEVGYGLAIARFGPLYGHDGQLPGFNSFMAHDPVRKDTVIVLTTLTAAADGRQPANALAMAIIGALYDLPAAPSPTPSR</sequence>
<keyword evidence="3" id="KW-0121">Carboxypeptidase</keyword>
<name>A0A8J3LEF2_9ACTN</name>
<feature type="domain" description="Beta-lactamase-related" evidence="2">
    <location>
        <begin position="48"/>
        <end position="393"/>
    </location>
</feature>
<reference evidence="3" key="1">
    <citation type="submission" date="2021-01" db="EMBL/GenBank/DDBJ databases">
        <title>Whole genome shotgun sequence of Catellatospora methionotrophica NBRC 14553.</title>
        <authorList>
            <person name="Komaki H."/>
            <person name="Tamura T."/>
        </authorList>
    </citation>
    <scope>NUCLEOTIDE SEQUENCE</scope>
    <source>
        <strain evidence="3">NBRC 14553</strain>
    </source>
</reference>
<dbReference type="Pfam" id="PF00144">
    <property type="entry name" value="Beta-lactamase"/>
    <property type="match status" value="1"/>
</dbReference>
<keyword evidence="1" id="KW-0732">Signal</keyword>
<dbReference type="InterPro" id="IPR001466">
    <property type="entry name" value="Beta-lactam-related"/>
</dbReference>
<dbReference type="PANTHER" id="PTHR46825:SF7">
    <property type="entry name" value="D-ALANYL-D-ALANINE CARBOXYPEPTIDASE"/>
    <property type="match status" value="1"/>
</dbReference>
<keyword evidence="4" id="KW-1185">Reference proteome</keyword>
<dbReference type="PANTHER" id="PTHR46825">
    <property type="entry name" value="D-ALANYL-D-ALANINE-CARBOXYPEPTIDASE/ENDOPEPTIDASE AMPH"/>
    <property type="match status" value="1"/>
</dbReference>
<protein>
    <submittedName>
        <fullName evidence="3">D-Ala-D-Ala carboxypeptidase</fullName>
    </submittedName>
</protein>
<gene>
    <name evidence="3" type="ORF">Cme02nite_54760</name>
</gene>
<evidence type="ECO:0000313" key="3">
    <source>
        <dbReference type="EMBL" id="GIG17144.1"/>
    </source>
</evidence>
<dbReference type="AlphaFoldDB" id="A0A8J3LEF2"/>
<dbReference type="EMBL" id="BONJ01000030">
    <property type="protein sequence ID" value="GIG17144.1"/>
    <property type="molecule type" value="Genomic_DNA"/>
</dbReference>
<proteinExistence type="predicted"/>
<keyword evidence="3" id="KW-0378">Hydrolase</keyword>
<evidence type="ECO:0000256" key="1">
    <source>
        <dbReference type="SAM" id="SignalP"/>
    </source>
</evidence>
<dbReference type="GO" id="GO:0004180">
    <property type="term" value="F:carboxypeptidase activity"/>
    <property type="evidence" value="ECO:0007669"/>
    <property type="project" value="UniProtKB-KW"/>
</dbReference>